<organism evidence="2 3">
    <name type="scientific">Ascoidea rubescens DSM 1968</name>
    <dbReference type="NCBI Taxonomy" id="1344418"/>
    <lineage>
        <taxon>Eukaryota</taxon>
        <taxon>Fungi</taxon>
        <taxon>Dikarya</taxon>
        <taxon>Ascomycota</taxon>
        <taxon>Saccharomycotina</taxon>
        <taxon>Saccharomycetes</taxon>
        <taxon>Ascoideaceae</taxon>
        <taxon>Ascoidea</taxon>
    </lineage>
</organism>
<evidence type="ECO:0000256" key="1">
    <source>
        <dbReference type="SAM" id="Phobius"/>
    </source>
</evidence>
<keyword evidence="1" id="KW-1133">Transmembrane helix</keyword>
<dbReference type="RefSeq" id="XP_020047165.1">
    <property type="nucleotide sequence ID" value="XM_020189287.1"/>
</dbReference>
<feature type="transmembrane region" description="Helical" evidence="1">
    <location>
        <begin position="9"/>
        <end position="32"/>
    </location>
</feature>
<proteinExistence type="predicted"/>
<reference evidence="3" key="1">
    <citation type="submission" date="2016-05" db="EMBL/GenBank/DDBJ databases">
        <title>Comparative genomics of biotechnologically important yeasts.</title>
        <authorList>
            <consortium name="DOE Joint Genome Institute"/>
            <person name="Riley R."/>
            <person name="Haridas S."/>
            <person name="Wolfe K.H."/>
            <person name="Lopes M.R."/>
            <person name="Hittinger C.T."/>
            <person name="Goker M."/>
            <person name="Salamov A."/>
            <person name="Wisecaver J."/>
            <person name="Long T.M."/>
            <person name="Aerts A.L."/>
            <person name="Barry K."/>
            <person name="Choi C."/>
            <person name="Clum A."/>
            <person name="Coughlan A.Y."/>
            <person name="Deshpande S."/>
            <person name="Douglass A.P."/>
            <person name="Hanson S.J."/>
            <person name="Klenk H.-P."/>
            <person name="Labutti K."/>
            <person name="Lapidus A."/>
            <person name="Lindquist E."/>
            <person name="Lipzen A."/>
            <person name="Meier-Kolthoff J.P."/>
            <person name="Ohm R.A."/>
            <person name="Otillar R.P."/>
            <person name="Pangilinan J."/>
            <person name="Peng Y."/>
            <person name="Rokas A."/>
            <person name="Rosa C.A."/>
            <person name="Scheuner C."/>
            <person name="Sibirny A.A."/>
            <person name="Slot J.C."/>
            <person name="Stielow J.B."/>
            <person name="Sun H."/>
            <person name="Kurtzman C.P."/>
            <person name="Blackwell M."/>
            <person name="Grigoriev I.V."/>
            <person name="Jeffries T.W."/>
        </authorList>
    </citation>
    <scope>NUCLEOTIDE SEQUENCE [LARGE SCALE GENOMIC DNA]</scope>
    <source>
        <strain evidence="3">DSM 1968</strain>
    </source>
</reference>
<protein>
    <submittedName>
        <fullName evidence="2">Uncharacterized protein</fullName>
    </submittedName>
</protein>
<dbReference type="EMBL" id="KV454481">
    <property type="protein sequence ID" value="ODV60858.1"/>
    <property type="molecule type" value="Genomic_DNA"/>
</dbReference>
<dbReference type="AlphaFoldDB" id="A0A1D2VGS4"/>
<accession>A0A1D2VGS4</accession>
<sequence>MKNFQKFKILIKVFSLTFLVILIIKQNFLVIMNNWMLQFNHNTLINNQVQLIPLKDYNFLKNYTISELNELNHENYIKNPVLAVDNIAQCEIKTDNDRNLLFLETCFDTLVNELTQQLNPSSSLSDYMTIPVSLSTVFETPEPDNRKFYCSLLNCDDSRCYSYVRCDETCELVPIHLTGFRRNLIVYCSGHCICPKVYLFD</sequence>
<keyword evidence="1" id="KW-0472">Membrane</keyword>
<dbReference type="GeneID" id="30962923"/>
<keyword evidence="1" id="KW-0812">Transmembrane</keyword>
<keyword evidence="3" id="KW-1185">Reference proteome</keyword>
<dbReference type="InParanoid" id="A0A1D2VGS4"/>
<evidence type="ECO:0000313" key="3">
    <source>
        <dbReference type="Proteomes" id="UP000095038"/>
    </source>
</evidence>
<gene>
    <name evidence="2" type="ORF">ASCRUDRAFT_150948</name>
</gene>
<dbReference type="Proteomes" id="UP000095038">
    <property type="component" value="Unassembled WGS sequence"/>
</dbReference>
<evidence type="ECO:0000313" key="2">
    <source>
        <dbReference type="EMBL" id="ODV60858.1"/>
    </source>
</evidence>
<name>A0A1D2VGS4_9ASCO</name>